<dbReference type="PANTHER" id="PTHR10000:SF55">
    <property type="entry name" value="5-AMINO-6-(5-PHOSPHO-D-RIBITYLAMINO)URACIL PHOSPHATASE YCSE"/>
    <property type="match status" value="1"/>
</dbReference>
<dbReference type="eggNOG" id="COG0561">
    <property type="taxonomic scope" value="Bacteria"/>
</dbReference>
<dbReference type="InterPro" id="IPR006379">
    <property type="entry name" value="HAD-SF_hydro_IIB"/>
</dbReference>
<dbReference type="InterPro" id="IPR023214">
    <property type="entry name" value="HAD_sf"/>
</dbReference>
<keyword evidence="2" id="KW-1185">Reference proteome</keyword>
<dbReference type="EMBL" id="ACRF02000016">
    <property type="protein sequence ID" value="EEW93141.1"/>
    <property type="molecule type" value="Genomic_DNA"/>
</dbReference>
<gene>
    <name evidence="1" type="ORF">HMPREF0446_00023</name>
</gene>
<dbReference type="RefSeq" id="WP_006702296.1">
    <property type="nucleotide sequence ID" value="NZ_KI391971.1"/>
</dbReference>
<dbReference type="HOGENOM" id="CLU_044146_1_3_9"/>
<dbReference type="GO" id="GO:0005829">
    <property type="term" value="C:cytosol"/>
    <property type="evidence" value="ECO:0007669"/>
    <property type="project" value="TreeGrafter"/>
</dbReference>
<organism evidence="1 2">
    <name type="scientific">Granulicatella elegans ATCC 700633</name>
    <dbReference type="NCBI Taxonomy" id="626369"/>
    <lineage>
        <taxon>Bacteria</taxon>
        <taxon>Bacillati</taxon>
        <taxon>Bacillota</taxon>
        <taxon>Bacilli</taxon>
        <taxon>Lactobacillales</taxon>
        <taxon>Carnobacteriaceae</taxon>
        <taxon>Granulicatella</taxon>
    </lineage>
</organism>
<dbReference type="Pfam" id="PF08282">
    <property type="entry name" value="Hydrolase_3"/>
    <property type="match status" value="1"/>
</dbReference>
<reference evidence="1" key="2">
    <citation type="submission" date="2011-10" db="EMBL/GenBank/DDBJ databases">
        <title>The Genome Sequence of Granulicatella elegans ATCC 700633.</title>
        <authorList>
            <consortium name="The Broad Institute Genome Sequencing Platform"/>
            <consortium name="The Broad Institute Genome Sequencing Center for Infectious Disease"/>
            <person name="Earl A."/>
            <person name="Ward D."/>
            <person name="Feldgarden M."/>
            <person name="Gevers D."/>
            <person name="Sibley C.D."/>
            <person name="Field T.R."/>
            <person name="Grinwis M."/>
            <person name="Eshaghurshan C.S."/>
            <person name="Surette M.G."/>
            <person name="Young S.K."/>
            <person name="Zeng Q."/>
            <person name="Gargeya S."/>
            <person name="Fitzgerald M."/>
            <person name="Haas B."/>
            <person name="Abouelleil A."/>
            <person name="Alvarado L."/>
            <person name="Arachchi H.M."/>
            <person name="Berlin A."/>
            <person name="Brown A."/>
            <person name="Chapman S.B."/>
            <person name="Chen Z."/>
            <person name="Dunbar C."/>
            <person name="Freedman E."/>
            <person name="Gearin G."/>
            <person name="Goldberg J."/>
            <person name="Griggs A."/>
            <person name="Gujja S."/>
            <person name="Heiman D."/>
            <person name="Howarth C."/>
            <person name="Larson L."/>
            <person name="Lui A."/>
            <person name="MacDonald P.J.P."/>
            <person name="Montmayeur A."/>
            <person name="Murphy C."/>
            <person name="Neiman D."/>
            <person name="Pearson M."/>
            <person name="Priest M."/>
            <person name="Roberts A."/>
            <person name="Saif S."/>
            <person name="Shea T."/>
            <person name="Shenoy N."/>
            <person name="Sisk P."/>
            <person name="Stolte C."/>
            <person name="Sykes S."/>
            <person name="Wortman J."/>
            <person name="Nusbaum C."/>
            <person name="Birren B."/>
        </authorList>
    </citation>
    <scope>NUCLEOTIDE SEQUENCE [LARGE SCALE GENOMIC DNA]</scope>
    <source>
        <strain evidence="1">ATCC 700633</strain>
    </source>
</reference>
<dbReference type="NCBIfam" id="TIGR00099">
    <property type="entry name" value="Cof-subfamily"/>
    <property type="match status" value="1"/>
</dbReference>
<evidence type="ECO:0000313" key="2">
    <source>
        <dbReference type="Proteomes" id="UP000002939"/>
    </source>
</evidence>
<dbReference type="Gene3D" id="3.40.50.1000">
    <property type="entry name" value="HAD superfamily/HAD-like"/>
    <property type="match status" value="1"/>
</dbReference>
<sequence>MIRLFASDMDGTILQDHSTIHPDNIKMVHYLQEKNIPFVICSGRDFYQASLCLEPANIHCPVIGLNGAVIYQEDGTILKEVTLSHEDTRILIKKIEKHHNNWDMMTSKGFFSLHFKEKFAKKVATFKENHPELTPDELEVEIDKLKKLFYAIDVSSVEEVLEDPTIKIYKVLTSNYEAEDSLMEIKSYVEQELPNLVVTSSFKTNIEVTHKDAQKGITLQYYADTLGISMDEVFAIGDNSNDVSMLKLAGYSVAMGNANQEAMNTAKFQTDDNKHGGVAKAIQKCLDQQS</sequence>
<dbReference type="STRING" id="626369.HMPREF0446_00023"/>
<dbReference type="SFLD" id="SFLDG01140">
    <property type="entry name" value="C2.B:_Phosphomannomutase_and_P"/>
    <property type="match status" value="1"/>
</dbReference>
<dbReference type="Gene3D" id="3.30.1240.10">
    <property type="match status" value="1"/>
</dbReference>
<evidence type="ECO:0000313" key="1">
    <source>
        <dbReference type="EMBL" id="EEW93141.1"/>
    </source>
</evidence>
<dbReference type="GO" id="GO:0000287">
    <property type="term" value="F:magnesium ion binding"/>
    <property type="evidence" value="ECO:0007669"/>
    <property type="project" value="TreeGrafter"/>
</dbReference>
<comment type="caution">
    <text evidence="1">The sequence shown here is derived from an EMBL/GenBank/DDBJ whole genome shotgun (WGS) entry which is preliminary data.</text>
</comment>
<dbReference type="SUPFAM" id="SSF56784">
    <property type="entry name" value="HAD-like"/>
    <property type="match status" value="1"/>
</dbReference>
<proteinExistence type="predicted"/>
<dbReference type="PANTHER" id="PTHR10000">
    <property type="entry name" value="PHOSPHOSERINE PHOSPHATASE"/>
    <property type="match status" value="1"/>
</dbReference>
<dbReference type="OrthoDB" id="9806027at2"/>
<accession>D0BJ88</accession>
<reference evidence="1" key="1">
    <citation type="submission" date="2009-09" db="EMBL/GenBank/DDBJ databases">
        <authorList>
            <consortium name="The Broad Institute Genome Sequencing Platform"/>
            <person name="Ward D."/>
            <person name="Feldgarden M."/>
            <person name="Earl A."/>
            <person name="Young S.K."/>
            <person name="Zeng Q."/>
            <person name="Koehrsen M."/>
            <person name="Alvarado L."/>
            <person name="Berlin A."/>
            <person name="Bochicchio J."/>
            <person name="Borenstein D."/>
            <person name="Chapman S.B."/>
            <person name="Chen Z."/>
            <person name="Engels R."/>
            <person name="Freedman E."/>
            <person name="Gellesch M."/>
            <person name="Goldberg J."/>
            <person name="Griggs A."/>
            <person name="Gujja S."/>
            <person name="Heilman E."/>
            <person name="Heiman D."/>
            <person name="Hepburn T."/>
            <person name="Howarth C."/>
            <person name="Jen D."/>
            <person name="Larson L."/>
            <person name="Lewis B."/>
            <person name="Mehta T."/>
            <person name="Park D."/>
            <person name="Pearson M."/>
            <person name="Roberts A."/>
            <person name="Saif S."/>
            <person name="Shea T."/>
            <person name="Shenoy N."/>
            <person name="Sisk P."/>
            <person name="Stolte C."/>
            <person name="Sykes S."/>
            <person name="Thomson T."/>
            <person name="Walk T."/>
            <person name="White J."/>
            <person name="Yandava C."/>
            <person name="Sibley C.D."/>
            <person name="Field T.R."/>
            <person name="Grinwis M."/>
            <person name="Eshaghurshan C.S."/>
            <person name="Surette M.G."/>
            <person name="Haas B."/>
            <person name="Nusbaum C."/>
            <person name="Birren B."/>
        </authorList>
    </citation>
    <scope>NUCLEOTIDE SEQUENCE [LARGE SCALE GENOMIC DNA]</scope>
    <source>
        <strain evidence="1">ATCC 700633</strain>
    </source>
</reference>
<dbReference type="Proteomes" id="UP000002939">
    <property type="component" value="Unassembled WGS sequence"/>
</dbReference>
<dbReference type="SFLD" id="SFLDG01144">
    <property type="entry name" value="C2.B.4:_PGP_Like"/>
    <property type="match status" value="1"/>
</dbReference>
<dbReference type="PROSITE" id="PS01229">
    <property type="entry name" value="COF_2"/>
    <property type="match status" value="1"/>
</dbReference>
<dbReference type="InterPro" id="IPR036412">
    <property type="entry name" value="HAD-like_sf"/>
</dbReference>
<dbReference type="SFLD" id="SFLDS00003">
    <property type="entry name" value="Haloacid_Dehalogenase"/>
    <property type="match status" value="1"/>
</dbReference>
<protein>
    <submittedName>
        <fullName evidence="1">Cof-like hydrolase</fullName>
    </submittedName>
</protein>
<name>D0BJ88_9LACT</name>
<dbReference type="InterPro" id="IPR000150">
    <property type="entry name" value="Cof"/>
</dbReference>
<dbReference type="NCBIfam" id="TIGR01484">
    <property type="entry name" value="HAD-SF-IIB"/>
    <property type="match status" value="1"/>
</dbReference>
<dbReference type="CDD" id="cd07516">
    <property type="entry name" value="HAD_Pase"/>
    <property type="match status" value="1"/>
</dbReference>
<dbReference type="GO" id="GO:0016791">
    <property type="term" value="F:phosphatase activity"/>
    <property type="evidence" value="ECO:0007669"/>
    <property type="project" value="UniProtKB-ARBA"/>
</dbReference>
<dbReference type="AlphaFoldDB" id="D0BJ88"/>